<protein>
    <submittedName>
        <fullName evidence="1">Ankyrin repeat protein</fullName>
    </submittedName>
</protein>
<dbReference type="SUPFAM" id="SSF48403">
    <property type="entry name" value="Ankyrin repeat"/>
    <property type="match status" value="1"/>
</dbReference>
<dbReference type="PROSITE" id="PS50088">
    <property type="entry name" value="ANK_REPEAT"/>
    <property type="match status" value="1"/>
</dbReference>
<gene>
    <name evidence="1" type="ORF">LCPAC304_00920</name>
</gene>
<dbReference type="Gene3D" id="1.25.40.20">
    <property type="entry name" value="Ankyrin repeat-containing domain"/>
    <property type="match status" value="1"/>
</dbReference>
<evidence type="ECO:0000313" key="1">
    <source>
        <dbReference type="EMBL" id="QBK91754.1"/>
    </source>
</evidence>
<name>A0A481Z7A4_9VIRU</name>
<sequence length="173" mass="19976">MSTETTKLTWDHPHVSEFVNVFGTNPNLTDAKICLLRTPELVMIRDKWGNSLLHACAWNGSSLDFVQLLMESGMDPDLENDDGKTPRQMARALPGKEELYCKICCFKESPDLDDPFEKERHELHQRRSDYDEDSFHHELQKITLKQLKRDGSFDGVAFEDLDEETKAVLSKFE</sequence>
<accession>A0A481Z7A4</accession>
<dbReference type="InterPro" id="IPR036770">
    <property type="entry name" value="Ankyrin_rpt-contain_sf"/>
</dbReference>
<dbReference type="EMBL" id="MK500565">
    <property type="protein sequence ID" value="QBK91754.1"/>
    <property type="molecule type" value="Genomic_DNA"/>
</dbReference>
<reference evidence="1" key="1">
    <citation type="journal article" date="2019" name="MBio">
        <title>Virus Genomes from Deep Sea Sediments Expand the Ocean Megavirome and Support Independent Origins of Viral Gigantism.</title>
        <authorList>
            <person name="Backstrom D."/>
            <person name="Yutin N."/>
            <person name="Jorgensen S.L."/>
            <person name="Dharamshi J."/>
            <person name="Homa F."/>
            <person name="Zaremba-Niedwiedzka K."/>
            <person name="Spang A."/>
            <person name="Wolf Y.I."/>
            <person name="Koonin E.V."/>
            <person name="Ettema T.J."/>
        </authorList>
    </citation>
    <scope>NUCLEOTIDE SEQUENCE</scope>
</reference>
<proteinExistence type="predicted"/>
<organism evidence="1">
    <name type="scientific">Pithovirus LCPAC304</name>
    <dbReference type="NCBI Taxonomy" id="2506594"/>
    <lineage>
        <taxon>Viruses</taxon>
        <taxon>Pithoviruses</taxon>
    </lineage>
</organism>
<dbReference type="InterPro" id="IPR002110">
    <property type="entry name" value="Ankyrin_rpt"/>
</dbReference>